<accession>A0A510Y4C7</accession>
<dbReference type="AlphaFoldDB" id="A0A510Y4C7"/>
<dbReference type="Gene3D" id="3.40.430.10">
    <property type="entry name" value="Dihydrofolate Reductase, subunit A"/>
    <property type="match status" value="1"/>
</dbReference>
<keyword evidence="2" id="KW-1185">Reference proteome</keyword>
<dbReference type="EMBL" id="BJUN01000005">
    <property type="protein sequence ID" value="GEK58188.1"/>
    <property type="molecule type" value="Genomic_DNA"/>
</dbReference>
<dbReference type="InterPro" id="IPR024072">
    <property type="entry name" value="DHFR-like_dom_sf"/>
</dbReference>
<dbReference type="OrthoDB" id="195113at2"/>
<organism evidence="1 2">
    <name type="scientific">Marinococcus halophilus</name>
    <dbReference type="NCBI Taxonomy" id="1371"/>
    <lineage>
        <taxon>Bacteria</taxon>
        <taxon>Bacillati</taxon>
        <taxon>Bacillota</taxon>
        <taxon>Bacilli</taxon>
        <taxon>Bacillales</taxon>
        <taxon>Bacillaceae</taxon>
        <taxon>Marinococcus</taxon>
    </lineage>
</organism>
<comment type="caution">
    <text evidence="1">The sequence shown here is derived from an EMBL/GenBank/DDBJ whole genome shotgun (WGS) entry which is preliminary data.</text>
</comment>
<evidence type="ECO:0000313" key="1">
    <source>
        <dbReference type="EMBL" id="GEK58188.1"/>
    </source>
</evidence>
<dbReference type="Proteomes" id="UP000321051">
    <property type="component" value="Unassembled WGS sequence"/>
</dbReference>
<protein>
    <submittedName>
        <fullName evidence="1">Uncharacterized protein</fullName>
    </submittedName>
</protein>
<reference evidence="1 2" key="1">
    <citation type="submission" date="2019-07" db="EMBL/GenBank/DDBJ databases">
        <title>Whole genome shotgun sequence of Marinococcus halophilus NBRC 102359.</title>
        <authorList>
            <person name="Hosoyama A."/>
            <person name="Uohara A."/>
            <person name="Ohji S."/>
            <person name="Ichikawa N."/>
        </authorList>
    </citation>
    <scope>NUCLEOTIDE SEQUENCE [LARGE SCALE GENOMIC DNA]</scope>
    <source>
        <strain evidence="1 2">NBRC 102359</strain>
    </source>
</reference>
<sequence length="77" mass="8353">MHISFETDGSENAIHQVNEAAGEKISSCLGADVGQQLLRAKLADELQGVLAACVLGSGWRLFDHLEDLEIHLKNNKP</sequence>
<gene>
    <name evidence="1" type="ORF">MHA01_10930</name>
</gene>
<dbReference type="SUPFAM" id="SSF53597">
    <property type="entry name" value="Dihydrofolate reductase-like"/>
    <property type="match status" value="1"/>
</dbReference>
<proteinExistence type="predicted"/>
<dbReference type="RefSeq" id="WP_094908329.1">
    <property type="nucleotide sequence ID" value="NZ_BJUN01000005.1"/>
</dbReference>
<dbReference type="STRING" id="1371.GCA_900166605_02597"/>
<evidence type="ECO:0000313" key="2">
    <source>
        <dbReference type="Proteomes" id="UP000321051"/>
    </source>
</evidence>
<name>A0A510Y4C7_MARHA</name>